<evidence type="ECO:0000256" key="3">
    <source>
        <dbReference type="ARBA" id="ARBA00022737"/>
    </source>
</evidence>
<gene>
    <name evidence="6 8" type="primary">napF</name>
    <name evidence="8" type="ORF">H4F99_07165</name>
</gene>
<evidence type="ECO:0000256" key="1">
    <source>
        <dbReference type="ARBA" id="ARBA00022485"/>
    </source>
</evidence>
<feature type="domain" description="4Fe-4S ferredoxin-type" evidence="7">
    <location>
        <begin position="61"/>
        <end position="92"/>
    </location>
</feature>
<feature type="binding site" evidence="6">
    <location>
        <position position="72"/>
    </location>
    <ligand>
        <name>[4Fe-4S] cluster</name>
        <dbReference type="ChEBI" id="CHEBI:49883"/>
        <label>2</label>
    </ligand>
</feature>
<feature type="domain" description="4Fe-4S ferredoxin-type" evidence="7">
    <location>
        <begin position="136"/>
        <end position="165"/>
    </location>
</feature>
<dbReference type="InterPro" id="IPR004496">
    <property type="entry name" value="NapF"/>
</dbReference>
<dbReference type="InterPro" id="IPR017900">
    <property type="entry name" value="4Fe4S_Fe_S_CS"/>
</dbReference>
<comment type="function">
    <text evidence="6">Could be involved in the maturation of NapA, the catalytic subunit of the periplasmic nitrate reductase, before its export into the periplasm.</text>
</comment>
<feature type="binding site" evidence="6">
    <location>
        <position position="40"/>
    </location>
    <ligand>
        <name>[4Fe-4S] cluster</name>
        <dbReference type="ChEBI" id="CHEBI:49883"/>
        <label>1</label>
    </ligand>
</feature>
<dbReference type="NCBIfam" id="TIGR00402">
    <property type="entry name" value="napF"/>
    <property type="match status" value="1"/>
</dbReference>
<dbReference type="SUPFAM" id="SSF46548">
    <property type="entry name" value="alpha-helical ferredoxin"/>
    <property type="match status" value="1"/>
</dbReference>
<feature type="domain" description="4Fe-4S ferredoxin-type" evidence="7">
    <location>
        <begin position="96"/>
        <end position="131"/>
    </location>
</feature>
<feature type="domain" description="4Fe-4S ferredoxin-type" evidence="7">
    <location>
        <begin position="32"/>
        <end position="60"/>
    </location>
</feature>
<comment type="cofactor">
    <cofactor evidence="6">
        <name>[4Fe-4S] cluster</name>
        <dbReference type="ChEBI" id="CHEBI:49883"/>
    </cofactor>
</comment>
<organism evidence="8 9">
    <name type="scientific">Marilutibacter penaei</name>
    <dbReference type="NCBI Taxonomy" id="2759900"/>
    <lineage>
        <taxon>Bacteria</taxon>
        <taxon>Pseudomonadati</taxon>
        <taxon>Pseudomonadota</taxon>
        <taxon>Gammaproteobacteria</taxon>
        <taxon>Lysobacterales</taxon>
        <taxon>Lysobacteraceae</taxon>
        <taxon>Marilutibacter</taxon>
    </lineage>
</organism>
<dbReference type="Proteomes" id="UP000552587">
    <property type="component" value="Unassembled WGS sequence"/>
</dbReference>
<feature type="binding site" evidence="6">
    <location>
        <position position="151"/>
    </location>
    <ligand>
        <name>[4Fe-4S] cluster</name>
        <dbReference type="ChEBI" id="CHEBI:49883"/>
        <label>3</label>
    </ligand>
</feature>
<feature type="binding site" evidence="6">
    <location>
        <position position="50"/>
    </location>
    <ligand>
        <name>[4Fe-4S] cluster</name>
        <dbReference type="ChEBI" id="CHEBI:49883"/>
        <label>1</label>
    </ligand>
</feature>
<feature type="binding site" evidence="6">
    <location>
        <position position="46"/>
    </location>
    <ligand>
        <name>[4Fe-4S] cluster</name>
        <dbReference type="ChEBI" id="CHEBI:49883"/>
        <label>1</label>
    </ligand>
</feature>
<dbReference type="Gene3D" id="3.30.70.20">
    <property type="match status" value="2"/>
</dbReference>
<keyword evidence="9" id="KW-1185">Reference proteome</keyword>
<keyword evidence="4 6" id="KW-0408">Iron</keyword>
<dbReference type="PROSITE" id="PS00198">
    <property type="entry name" value="4FE4S_FER_1"/>
    <property type="match status" value="1"/>
</dbReference>
<evidence type="ECO:0000256" key="5">
    <source>
        <dbReference type="ARBA" id="ARBA00023014"/>
    </source>
</evidence>
<dbReference type="CDD" id="cd10564">
    <property type="entry name" value="NapF_like"/>
    <property type="match status" value="1"/>
</dbReference>
<dbReference type="GO" id="GO:0051539">
    <property type="term" value="F:4 iron, 4 sulfur cluster binding"/>
    <property type="evidence" value="ECO:0007669"/>
    <property type="project" value="UniProtKB-UniRule"/>
</dbReference>
<feature type="binding site" evidence="6">
    <location>
        <position position="148"/>
    </location>
    <ligand>
        <name>[4Fe-4S] cluster</name>
        <dbReference type="ChEBI" id="CHEBI:49883"/>
        <label>3</label>
    </ligand>
</feature>
<dbReference type="RefSeq" id="WP_182669039.1">
    <property type="nucleotide sequence ID" value="NZ_JACHTE010000004.1"/>
</dbReference>
<feature type="binding site" evidence="6">
    <location>
        <position position="43"/>
    </location>
    <ligand>
        <name>[4Fe-4S] cluster</name>
        <dbReference type="ChEBI" id="CHEBI:49883"/>
        <label>1</label>
    </ligand>
</feature>
<reference evidence="8 9" key="1">
    <citation type="submission" date="2020-07" db="EMBL/GenBank/DDBJ databases">
        <authorList>
            <person name="Xu S."/>
            <person name="Li A."/>
        </authorList>
    </citation>
    <scope>NUCLEOTIDE SEQUENCE [LARGE SCALE GENOMIC DNA]</scope>
    <source>
        <strain evidence="8 9">SG-8</strain>
    </source>
</reference>
<evidence type="ECO:0000259" key="7">
    <source>
        <dbReference type="PROSITE" id="PS51379"/>
    </source>
</evidence>
<feature type="binding site" evidence="6">
    <location>
        <position position="75"/>
    </location>
    <ligand>
        <name>[4Fe-4S] cluster</name>
        <dbReference type="ChEBI" id="CHEBI:49883"/>
        <label>2</label>
    </ligand>
</feature>
<dbReference type="Pfam" id="PF12838">
    <property type="entry name" value="Fer4_7"/>
    <property type="match status" value="1"/>
</dbReference>
<sequence length="172" mass="17528">MATACAPDLQRRALLRGRFDGATPVRPPWALGEPGFLETCTGCDACLPACPEEVLVRGDGGYPVFDPHAGECTFCAACVDACEPAALRLEAGAAPWSVRAAPGDACLSRHGVACQVCEDACPERAIRLPPVLGGARTPRVDPLACTGCGACVAPCPVDAIALLTSNPEVAGG</sequence>
<feature type="binding site" evidence="6">
    <location>
        <position position="78"/>
    </location>
    <ligand>
        <name>[4Fe-4S] cluster</name>
        <dbReference type="ChEBI" id="CHEBI:49883"/>
        <label>2</label>
    </ligand>
</feature>
<dbReference type="Pfam" id="PF13187">
    <property type="entry name" value="Fer4_9"/>
    <property type="match status" value="1"/>
</dbReference>
<protein>
    <recommendedName>
        <fullName evidence="6">Ferredoxin-type protein NapF</fullName>
    </recommendedName>
</protein>
<dbReference type="HAMAP" id="MF_02201">
    <property type="entry name" value="NapF"/>
    <property type="match status" value="1"/>
</dbReference>
<dbReference type="PANTHER" id="PTHR43687">
    <property type="entry name" value="ADENYLYLSULFATE REDUCTASE, BETA SUBUNIT"/>
    <property type="match status" value="1"/>
</dbReference>
<dbReference type="AlphaFoldDB" id="A0A7W3U449"/>
<feature type="binding site" evidence="6">
    <location>
        <position position="145"/>
    </location>
    <ligand>
        <name>[4Fe-4S] cluster</name>
        <dbReference type="ChEBI" id="CHEBI:49883"/>
        <label>3</label>
    </ligand>
</feature>
<dbReference type="InterPro" id="IPR050572">
    <property type="entry name" value="Fe-S_Ferredoxin"/>
</dbReference>
<dbReference type="PROSITE" id="PS51379">
    <property type="entry name" value="4FE4S_FER_2"/>
    <property type="match status" value="4"/>
</dbReference>
<keyword evidence="3 6" id="KW-0677">Repeat</keyword>
<evidence type="ECO:0000256" key="2">
    <source>
        <dbReference type="ARBA" id="ARBA00022723"/>
    </source>
</evidence>
<dbReference type="PANTHER" id="PTHR43687:SF1">
    <property type="entry name" value="FERREDOXIN III"/>
    <property type="match status" value="1"/>
</dbReference>
<evidence type="ECO:0000313" key="8">
    <source>
        <dbReference type="EMBL" id="MBB1088270.1"/>
    </source>
</evidence>
<feature type="binding site" evidence="6">
    <location>
        <position position="82"/>
    </location>
    <ligand>
        <name>[4Fe-4S] cluster</name>
        <dbReference type="ChEBI" id="CHEBI:49883"/>
        <label>2</label>
    </ligand>
</feature>
<keyword evidence="5 6" id="KW-0411">Iron-sulfur</keyword>
<dbReference type="GO" id="GO:0046872">
    <property type="term" value="F:metal ion binding"/>
    <property type="evidence" value="ECO:0007669"/>
    <property type="project" value="UniProtKB-KW"/>
</dbReference>
<evidence type="ECO:0000313" key="9">
    <source>
        <dbReference type="Proteomes" id="UP000552587"/>
    </source>
</evidence>
<evidence type="ECO:0000256" key="4">
    <source>
        <dbReference type="ARBA" id="ARBA00023004"/>
    </source>
</evidence>
<evidence type="ECO:0000256" key="6">
    <source>
        <dbReference type="HAMAP-Rule" id="MF_02201"/>
    </source>
</evidence>
<comment type="subunit">
    <text evidence="6">Interacts with the cytoplasmic NapA precursor.</text>
</comment>
<keyword evidence="1 6" id="KW-0004">4Fe-4S</keyword>
<dbReference type="InterPro" id="IPR017896">
    <property type="entry name" value="4Fe4S_Fe-S-bd"/>
</dbReference>
<feature type="binding site" evidence="6">
    <location>
        <position position="155"/>
    </location>
    <ligand>
        <name>[4Fe-4S] cluster</name>
        <dbReference type="ChEBI" id="CHEBI:49883"/>
        <label>3</label>
    </ligand>
</feature>
<dbReference type="EMBL" id="JACHTE010000004">
    <property type="protein sequence ID" value="MBB1088270.1"/>
    <property type="molecule type" value="Genomic_DNA"/>
</dbReference>
<accession>A0A7W3U449</accession>
<proteinExistence type="inferred from homology"/>
<comment type="caution">
    <text evidence="8">The sequence shown here is derived from an EMBL/GenBank/DDBJ whole genome shotgun (WGS) entry which is preliminary data.</text>
</comment>
<keyword evidence="2 6" id="KW-0479">Metal-binding</keyword>
<keyword evidence="6" id="KW-0963">Cytoplasm</keyword>
<dbReference type="GO" id="GO:0005737">
    <property type="term" value="C:cytoplasm"/>
    <property type="evidence" value="ECO:0007669"/>
    <property type="project" value="UniProtKB-SubCell"/>
</dbReference>
<comment type="subcellular location">
    <subcellularLocation>
        <location evidence="6">Cytoplasm</location>
    </subcellularLocation>
</comment>
<comment type="similarity">
    <text evidence="6">Belongs to the NapF family.</text>
</comment>
<name>A0A7W3U449_9GAMM</name>